<proteinExistence type="predicted"/>
<dbReference type="GO" id="GO:0000781">
    <property type="term" value="C:chromosome, telomeric region"/>
    <property type="evidence" value="ECO:0007669"/>
    <property type="project" value="UniProtKB-SubCell"/>
</dbReference>
<evidence type="ECO:0000256" key="3">
    <source>
        <dbReference type="ARBA" id="ARBA00017411"/>
    </source>
</evidence>
<evidence type="ECO:0000313" key="10">
    <source>
        <dbReference type="EMBL" id="KMZ65177.1"/>
    </source>
</evidence>
<dbReference type="STRING" id="29655.A0A0K9PAB9"/>
<evidence type="ECO:0000256" key="6">
    <source>
        <dbReference type="ARBA" id="ARBA00023125"/>
    </source>
</evidence>
<evidence type="ECO:0000313" key="11">
    <source>
        <dbReference type="Proteomes" id="UP000036987"/>
    </source>
</evidence>
<comment type="caution">
    <text evidence="10">The sequence shown here is derived from an EMBL/GenBank/DDBJ whole genome shotgun (WGS) entry which is preliminary data.</text>
</comment>
<feature type="domain" description="OB" evidence="9">
    <location>
        <begin position="45"/>
        <end position="135"/>
    </location>
</feature>
<organism evidence="10 11">
    <name type="scientific">Zostera marina</name>
    <name type="common">Eelgrass</name>
    <dbReference type="NCBI Taxonomy" id="29655"/>
    <lineage>
        <taxon>Eukaryota</taxon>
        <taxon>Viridiplantae</taxon>
        <taxon>Streptophyta</taxon>
        <taxon>Embryophyta</taxon>
        <taxon>Tracheophyta</taxon>
        <taxon>Spermatophyta</taxon>
        <taxon>Magnoliopsida</taxon>
        <taxon>Liliopsida</taxon>
        <taxon>Zosteraceae</taxon>
        <taxon>Zostera</taxon>
    </lineage>
</organism>
<dbReference type="Gene3D" id="2.40.50.140">
    <property type="entry name" value="Nucleic acid-binding proteins"/>
    <property type="match status" value="1"/>
</dbReference>
<keyword evidence="5" id="KW-0779">Telomere</keyword>
<dbReference type="PANTHER" id="PTHR13989">
    <property type="entry name" value="REPLICATION PROTEIN A-RELATED"/>
    <property type="match status" value="1"/>
</dbReference>
<keyword evidence="4" id="KW-0158">Chromosome</keyword>
<evidence type="ECO:0000256" key="1">
    <source>
        <dbReference type="ARBA" id="ARBA00004123"/>
    </source>
</evidence>
<evidence type="ECO:0000256" key="8">
    <source>
        <dbReference type="ARBA" id="ARBA00030039"/>
    </source>
</evidence>
<sequence length="157" mass="18207">MDGPSNRNVSTKLLCRHLLTLIVQCTRHPPIFFHPTNNKRRILRVEILGTVVSRERKPSFLKFLLDDGTGVIPCVIWLNQNSLHWKFARIQPSDLKLMAEMAMEDEETTVVGSVVRVRGQVCMYRDEIQIKVRDVMEERDPNAQTLHWVDCVRLAQT</sequence>
<dbReference type="GO" id="GO:0005634">
    <property type="term" value="C:nucleus"/>
    <property type="evidence" value="ECO:0007669"/>
    <property type="project" value="UniProtKB-SubCell"/>
</dbReference>
<dbReference type="PANTHER" id="PTHR13989:SF33">
    <property type="entry name" value="CST COMPLEX SUBUNIT STN1"/>
    <property type="match status" value="1"/>
</dbReference>
<protein>
    <recommendedName>
        <fullName evidence="3">CST complex subunit STN1</fullName>
    </recommendedName>
    <alternativeName>
        <fullName evidence="8">Suppressor of cdc thirteen homolog</fullName>
    </alternativeName>
</protein>
<dbReference type="OMA" id="PELECFA"/>
<evidence type="ECO:0000256" key="2">
    <source>
        <dbReference type="ARBA" id="ARBA00004574"/>
    </source>
</evidence>
<dbReference type="InterPro" id="IPR004365">
    <property type="entry name" value="NA-bd_OB_tRNA"/>
</dbReference>
<keyword evidence="11" id="KW-1185">Reference proteome</keyword>
<comment type="subcellular location">
    <subcellularLocation>
        <location evidence="2">Chromosome</location>
        <location evidence="2">Telomere</location>
    </subcellularLocation>
    <subcellularLocation>
        <location evidence="1">Nucleus</location>
    </subcellularLocation>
</comment>
<dbReference type="Pfam" id="PF01336">
    <property type="entry name" value="tRNA_anti-codon"/>
    <property type="match status" value="1"/>
</dbReference>
<evidence type="ECO:0000256" key="5">
    <source>
        <dbReference type="ARBA" id="ARBA00022895"/>
    </source>
</evidence>
<dbReference type="Proteomes" id="UP000036987">
    <property type="component" value="Unassembled WGS sequence"/>
</dbReference>
<dbReference type="InterPro" id="IPR012340">
    <property type="entry name" value="NA-bd_OB-fold"/>
</dbReference>
<evidence type="ECO:0000256" key="7">
    <source>
        <dbReference type="ARBA" id="ARBA00023242"/>
    </source>
</evidence>
<dbReference type="GO" id="GO:0042162">
    <property type="term" value="F:telomeric DNA binding"/>
    <property type="evidence" value="ECO:0000318"/>
    <property type="project" value="GO_Central"/>
</dbReference>
<evidence type="ECO:0000259" key="9">
    <source>
        <dbReference type="Pfam" id="PF01336"/>
    </source>
</evidence>
<name>A0A0K9PAB9_ZOSMR</name>
<dbReference type="AlphaFoldDB" id="A0A0K9PAB9"/>
<dbReference type="SUPFAM" id="SSF50249">
    <property type="entry name" value="Nucleic acid-binding proteins"/>
    <property type="match status" value="1"/>
</dbReference>
<gene>
    <name evidence="10" type="ORF">ZOSMA_331G00040</name>
</gene>
<reference evidence="11" key="1">
    <citation type="journal article" date="2016" name="Nature">
        <title>The genome of the seagrass Zostera marina reveals angiosperm adaptation to the sea.</title>
        <authorList>
            <person name="Olsen J.L."/>
            <person name="Rouze P."/>
            <person name="Verhelst B."/>
            <person name="Lin Y.-C."/>
            <person name="Bayer T."/>
            <person name="Collen J."/>
            <person name="Dattolo E."/>
            <person name="De Paoli E."/>
            <person name="Dittami S."/>
            <person name="Maumus F."/>
            <person name="Michel G."/>
            <person name="Kersting A."/>
            <person name="Lauritano C."/>
            <person name="Lohaus R."/>
            <person name="Toepel M."/>
            <person name="Tonon T."/>
            <person name="Vanneste K."/>
            <person name="Amirebrahimi M."/>
            <person name="Brakel J."/>
            <person name="Bostroem C."/>
            <person name="Chovatia M."/>
            <person name="Grimwood J."/>
            <person name="Jenkins J.W."/>
            <person name="Jueterbock A."/>
            <person name="Mraz A."/>
            <person name="Stam W.T."/>
            <person name="Tice H."/>
            <person name="Bornberg-Bauer E."/>
            <person name="Green P.J."/>
            <person name="Pearson G.A."/>
            <person name="Procaccini G."/>
            <person name="Duarte C.M."/>
            <person name="Schmutz J."/>
            <person name="Reusch T.B.H."/>
            <person name="Van de Peer Y."/>
        </authorList>
    </citation>
    <scope>NUCLEOTIDE SEQUENCE [LARGE SCALE GENOMIC DNA]</scope>
    <source>
        <strain evidence="11">cv. Finnish</strain>
    </source>
</reference>
<evidence type="ECO:0000256" key="4">
    <source>
        <dbReference type="ARBA" id="ARBA00022454"/>
    </source>
</evidence>
<keyword evidence="6" id="KW-0238">DNA-binding</keyword>
<dbReference type="InterPro" id="IPR040260">
    <property type="entry name" value="RFA2-like"/>
</dbReference>
<dbReference type="EMBL" id="LFYR01001059">
    <property type="protein sequence ID" value="KMZ65177.1"/>
    <property type="molecule type" value="Genomic_DNA"/>
</dbReference>
<keyword evidence="7" id="KW-0539">Nucleus</keyword>
<dbReference type="OrthoDB" id="77828at2759"/>
<accession>A0A0K9PAB9</accession>